<dbReference type="Proteomes" id="UP001501391">
    <property type="component" value="Unassembled WGS sequence"/>
</dbReference>
<comment type="caution">
    <text evidence="1">The sequence shown here is derived from an EMBL/GenBank/DDBJ whole genome shotgun (WGS) entry which is preliminary data.</text>
</comment>
<gene>
    <name evidence="1" type="ORF">GCM10009787_06200</name>
</gene>
<protein>
    <submittedName>
        <fullName evidence="1">Uncharacterized protein</fullName>
    </submittedName>
</protein>
<keyword evidence="2" id="KW-1185">Reference proteome</keyword>
<evidence type="ECO:0000313" key="1">
    <source>
        <dbReference type="EMBL" id="GAA2191725.1"/>
    </source>
</evidence>
<name>A0ABN3BCJ8_9ACTN</name>
<proteinExistence type="predicted"/>
<reference evidence="1 2" key="1">
    <citation type="journal article" date="2019" name="Int. J. Syst. Evol. Microbiol.">
        <title>The Global Catalogue of Microorganisms (GCM) 10K type strain sequencing project: providing services to taxonomists for standard genome sequencing and annotation.</title>
        <authorList>
            <consortium name="The Broad Institute Genomics Platform"/>
            <consortium name="The Broad Institute Genome Sequencing Center for Infectious Disease"/>
            <person name="Wu L."/>
            <person name="Ma J."/>
        </authorList>
    </citation>
    <scope>NUCLEOTIDE SEQUENCE [LARGE SCALE GENOMIC DNA]</scope>
    <source>
        <strain evidence="1 2">JCM 14924</strain>
    </source>
</reference>
<dbReference type="RefSeq" id="WP_346161998.1">
    <property type="nucleotide sequence ID" value="NZ_BAAAOQ010000002.1"/>
</dbReference>
<accession>A0ABN3BCJ8</accession>
<dbReference type="EMBL" id="BAAAOQ010000002">
    <property type="protein sequence ID" value="GAA2191725.1"/>
    <property type="molecule type" value="Genomic_DNA"/>
</dbReference>
<sequence length="226" mass="25194">MSSTEGIPTPQNDPIFVIGASGRLPLRTISALEMRHTEIQGHLHKWRALLGDRLHTATKGQLPHPSRSVKGEYDARMAATSATAARALGHRHARRLTESLTEFPRLHVSRMTKRHARQAERDILEWQCTLLDGRPSGLALIHTSRGVLWYRLTAEGPDVEPLAPDSAVWQALPANPAEVELLLTPAKLAAYAAYQHGCYPHRRCRPAWLPPELPWADRCITLDITA</sequence>
<evidence type="ECO:0000313" key="2">
    <source>
        <dbReference type="Proteomes" id="UP001501391"/>
    </source>
</evidence>
<organism evidence="1 2">
    <name type="scientific">Streptomyces bangladeshensis</name>
    <dbReference type="NCBI Taxonomy" id="295352"/>
    <lineage>
        <taxon>Bacteria</taxon>
        <taxon>Bacillati</taxon>
        <taxon>Actinomycetota</taxon>
        <taxon>Actinomycetes</taxon>
        <taxon>Kitasatosporales</taxon>
        <taxon>Streptomycetaceae</taxon>
        <taxon>Streptomyces</taxon>
    </lineage>
</organism>